<proteinExistence type="predicted"/>
<dbReference type="Proteomes" id="UP000041314">
    <property type="component" value="Unassembled WGS sequence"/>
</dbReference>
<reference evidence="1 2" key="1">
    <citation type="submission" date="2015-03" db="EMBL/GenBank/DDBJ databases">
        <authorList>
            <consortium name="Pathogen Informatics"/>
        </authorList>
    </citation>
    <scope>NUCLEOTIDE SEQUENCE [LARGE SCALE GENOMIC DNA]</scope>
    <source>
        <strain evidence="1 2">A1104</strain>
    </source>
</reference>
<organism evidence="1 2">
    <name type="scientific">Salmonella enterica subsp. enterica serovar Bovismorbificans</name>
    <dbReference type="NCBI Taxonomy" id="58097"/>
    <lineage>
        <taxon>Bacteria</taxon>
        <taxon>Pseudomonadati</taxon>
        <taxon>Pseudomonadota</taxon>
        <taxon>Gammaproteobacteria</taxon>
        <taxon>Enterobacterales</taxon>
        <taxon>Enterobacteriaceae</taxon>
        <taxon>Salmonella</taxon>
    </lineage>
</organism>
<accession>A0A655BMX9</accession>
<evidence type="ECO:0000313" key="1">
    <source>
        <dbReference type="EMBL" id="CNT61842.1"/>
    </source>
</evidence>
<sequence>MRSHSSAYFRELVETRERLVRDADDFVAVAIAGFNQMNRGGPAGNIVVVH</sequence>
<dbReference type="EMBL" id="CQPA01000002">
    <property type="protein sequence ID" value="CNT61842.1"/>
    <property type="molecule type" value="Genomic_DNA"/>
</dbReference>
<evidence type="ECO:0000313" key="2">
    <source>
        <dbReference type="Proteomes" id="UP000041314"/>
    </source>
</evidence>
<name>A0A655BMX9_SALET</name>
<dbReference type="AlphaFoldDB" id="A0A655BMX9"/>
<dbReference type="Gene3D" id="1.10.3600.10">
    <property type="entry name" value="Putative bacterial toxin ydaT"/>
    <property type="match status" value="1"/>
</dbReference>
<evidence type="ECO:0008006" key="3">
    <source>
        <dbReference type="Google" id="ProtNLM"/>
    </source>
</evidence>
<gene>
    <name evidence="1" type="ORF">ERS008198_00389</name>
</gene>
<dbReference type="InterPro" id="IPR037042">
    <property type="entry name" value="YdaT-like_sf"/>
</dbReference>
<protein>
    <recommendedName>
        <fullName evidence="3">Rha family transcriptional regulator</fullName>
    </recommendedName>
</protein>